<evidence type="ECO:0000256" key="1">
    <source>
        <dbReference type="SAM" id="Coils"/>
    </source>
</evidence>
<dbReference type="AlphaFoldDB" id="A0A418PV65"/>
<dbReference type="RefSeq" id="WP_119476830.1">
    <property type="nucleotide sequence ID" value="NZ_QXML01000002.1"/>
</dbReference>
<reference evidence="2 3" key="1">
    <citation type="submission" date="2018-09" db="EMBL/GenBank/DDBJ databases">
        <authorList>
            <person name="Wang X."/>
            <person name="Du Z."/>
        </authorList>
    </citation>
    <scope>NUCLEOTIDE SEQUENCE [LARGE SCALE GENOMIC DNA]</scope>
    <source>
        <strain evidence="2 3">N3</strain>
    </source>
</reference>
<comment type="caution">
    <text evidence="2">The sequence shown here is derived from an EMBL/GenBank/DDBJ whole genome shotgun (WGS) entry which is preliminary data.</text>
</comment>
<dbReference type="EMBL" id="QXML01000002">
    <property type="protein sequence ID" value="RIW17393.1"/>
    <property type="molecule type" value="Genomic_DNA"/>
</dbReference>
<dbReference type="OrthoDB" id="827857at2"/>
<protein>
    <recommendedName>
        <fullName evidence="4">Coiled coil domain-containing protein</fullName>
    </recommendedName>
</protein>
<feature type="coiled-coil region" evidence="1">
    <location>
        <begin position="7"/>
        <end position="70"/>
    </location>
</feature>
<evidence type="ECO:0000313" key="3">
    <source>
        <dbReference type="Proteomes" id="UP000283522"/>
    </source>
</evidence>
<dbReference type="SUPFAM" id="SSF58113">
    <property type="entry name" value="Apolipoprotein A-I"/>
    <property type="match status" value="1"/>
</dbReference>
<evidence type="ECO:0000313" key="2">
    <source>
        <dbReference type="EMBL" id="RIW17393.1"/>
    </source>
</evidence>
<dbReference type="Proteomes" id="UP000283522">
    <property type="component" value="Unassembled WGS sequence"/>
</dbReference>
<proteinExistence type="predicted"/>
<organism evidence="2 3">
    <name type="scientific">Algoriphagus lacus</name>
    <dbReference type="NCBI Taxonomy" id="2056311"/>
    <lineage>
        <taxon>Bacteria</taxon>
        <taxon>Pseudomonadati</taxon>
        <taxon>Bacteroidota</taxon>
        <taxon>Cytophagia</taxon>
        <taxon>Cytophagales</taxon>
        <taxon>Cyclobacteriaceae</taxon>
        <taxon>Algoriphagus</taxon>
    </lineage>
</organism>
<name>A0A418PV65_9BACT</name>
<keyword evidence="3" id="KW-1185">Reference proteome</keyword>
<keyword evidence="1" id="KW-0175">Coiled coil</keyword>
<dbReference type="Gene3D" id="1.20.120.20">
    <property type="entry name" value="Apolipoprotein"/>
    <property type="match status" value="1"/>
</dbReference>
<accession>A0A418PV65</accession>
<gene>
    <name evidence="2" type="ORF">D0X99_06590</name>
</gene>
<sequence>MKKEEIKAKALEALADAKAKLQELQSKRSSISADLREDFDQKMAAMKAKKDELEAKLDSMEDKAEEKWEEVKDVLGDSLRSFKEGFTHLGRLFD</sequence>
<evidence type="ECO:0008006" key="4">
    <source>
        <dbReference type="Google" id="ProtNLM"/>
    </source>
</evidence>